<dbReference type="RefSeq" id="WP_015221101.1">
    <property type="nucleotide sequence ID" value="NZ_WMIA01000042.1"/>
</dbReference>
<keyword evidence="1" id="KW-0812">Transmembrane</keyword>
<organism evidence="2 3">
    <name type="scientific">Cyanobacterium aponinum 0216</name>
    <dbReference type="NCBI Taxonomy" id="2676140"/>
    <lineage>
        <taxon>Bacteria</taxon>
        <taxon>Bacillati</taxon>
        <taxon>Cyanobacteriota</taxon>
        <taxon>Cyanophyceae</taxon>
        <taxon>Oscillatoriophycideae</taxon>
        <taxon>Chroococcales</taxon>
        <taxon>Geminocystaceae</taxon>
        <taxon>Cyanobacterium</taxon>
    </lineage>
</organism>
<gene>
    <name evidence="2" type="ORF">GGC33_17385</name>
</gene>
<keyword evidence="1" id="KW-1133">Transmembrane helix</keyword>
<dbReference type="Proteomes" id="UP000437131">
    <property type="component" value="Unassembled WGS sequence"/>
</dbReference>
<protein>
    <submittedName>
        <fullName evidence="2">Uncharacterized protein</fullName>
    </submittedName>
</protein>
<accession>A0A844GYN2</accession>
<proteinExistence type="predicted"/>
<feature type="transmembrane region" description="Helical" evidence="1">
    <location>
        <begin position="41"/>
        <end position="60"/>
    </location>
</feature>
<feature type="transmembrane region" description="Helical" evidence="1">
    <location>
        <begin position="12"/>
        <end position="35"/>
    </location>
</feature>
<dbReference type="EMBL" id="WMIA01000042">
    <property type="protein sequence ID" value="MTF40683.1"/>
    <property type="molecule type" value="Genomic_DNA"/>
</dbReference>
<evidence type="ECO:0000313" key="3">
    <source>
        <dbReference type="Proteomes" id="UP000437131"/>
    </source>
</evidence>
<reference evidence="2 3" key="1">
    <citation type="submission" date="2019-11" db="EMBL/GenBank/DDBJ databases">
        <title>Isolation of a new High Light Tolerant Cyanobacteria.</title>
        <authorList>
            <person name="Dobson Z."/>
            <person name="Vaughn N."/>
            <person name="Vaughn M."/>
            <person name="Fromme P."/>
            <person name="Mazor Y."/>
        </authorList>
    </citation>
    <scope>NUCLEOTIDE SEQUENCE [LARGE SCALE GENOMIC DNA]</scope>
    <source>
        <strain evidence="2 3">0216</strain>
    </source>
</reference>
<name>A0A844GYN2_9CHRO</name>
<comment type="caution">
    <text evidence="2">The sequence shown here is derived from an EMBL/GenBank/DDBJ whole genome shotgun (WGS) entry which is preliminary data.</text>
</comment>
<evidence type="ECO:0000256" key="1">
    <source>
        <dbReference type="SAM" id="Phobius"/>
    </source>
</evidence>
<sequence length="128" mass="14149">MKPNFNNRIINVNDSGLGCLLTIVIVSLLLGAVGLQWVVNSVLILIAFLIISPVIAFWGFRWWLKRNLVEDSCPVCNYTFTGFNNTDCRCPNCGESLRVESGKFTRETPPGTIDVKAVDVDVSGNNNE</sequence>
<keyword evidence="1" id="KW-0472">Membrane</keyword>
<dbReference type="AlphaFoldDB" id="A0A844GYN2"/>
<evidence type="ECO:0000313" key="2">
    <source>
        <dbReference type="EMBL" id="MTF40683.1"/>
    </source>
</evidence>